<gene>
    <name evidence="2" type="ORF">NDU88_006300</name>
</gene>
<protein>
    <recommendedName>
        <fullName evidence="4">Transposase</fullName>
    </recommendedName>
</protein>
<dbReference type="Proteomes" id="UP001066276">
    <property type="component" value="Chromosome 10"/>
</dbReference>
<comment type="caution">
    <text evidence="2">The sequence shown here is derived from an EMBL/GenBank/DDBJ whole genome shotgun (WGS) entry which is preliminary data.</text>
</comment>
<accession>A0AAV7MCW5</accession>
<dbReference type="EMBL" id="JANPWB010000014">
    <property type="protein sequence ID" value="KAJ1101228.1"/>
    <property type="molecule type" value="Genomic_DNA"/>
</dbReference>
<reference evidence="2" key="1">
    <citation type="journal article" date="2022" name="bioRxiv">
        <title>Sequencing and chromosome-scale assembly of the giantPleurodeles waltlgenome.</title>
        <authorList>
            <person name="Brown T."/>
            <person name="Elewa A."/>
            <person name="Iarovenko S."/>
            <person name="Subramanian E."/>
            <person name="Araus A.J."/>
            <person name="Petzold A."/>
            <person name="Susuki M."/>
            <person name="Suzuki K.-i.T."/>
            <person name="Hayashi T."/>
            <person name="Toyoda A."/>
            <person name="Oliveira C."/>
            <person name="Osipova E."/>
            <person name="Leigh N.D."/>
            <person name="Simon A."/>
            <person name="Yun M.H."/>
        </authorList>
    </citation>
    <scope>NUCLEOTIDE SEQUENCE</scope>
    <source>
        <strain evidence="2">20211129_DDA</strain>
        <tissue evidence="2">Liver</tissue>
    </source>
</reference>
<evidence type="ECO:0000313" key="2">
    <source>
        <dbReference type="EMBL" id="KAJ1101228.1"/>
    </source>
</evidence>
<sequence length="176" mass="18973">MRGLAIGGTAASRSGEEAWRRPVDRGPIWRHAGRCGARVVLRQVEIPAGTGRTPGWDEAEAWALNRGVEITAACPTAPRGPEVLLGARVHGWCLEDPARKETSLMAAPAGRARSAGTASRGVAKRTAVAGWARLQGRPFEWKARRARLFNDFLGLLISYNIANITNMPNPAVRCKA</sequence>
<evidence type="ECO:0000313" key="3">
    <source>
        <dbReference type="Proteomes" id="UP001066276"/>
    </source>
</evidence>
<evidence type="ECO:0008006" key="4">
    <source>
        <dbReference type="Google" id="ProtNLM"/>
    </source>
</evidence>
<dbReference type="AlphaFoldDB" id="A0AAV7MCW5"/>
<organism evidence="2 3">
    <name type="scientific">Pleurodeles waltl</name>
    <name type="common">Iberian ribbed newt</name>
    <dbReference type="NCBI Taxonomy" id="8319"/>
    <lineage>
        <taxon>Eukaryota</taxon>
        <taxon>Metazoa</taxon>
        <taxon>Chordata</taxon>
        <taxon>Craniata</taxon>
        <taxon>Vertebrata</taxon>
        <taxon>Euteleostomi</taxon>
        <taxon>Amphibia</taxon>
        <taxon>Batrachia</taxon>
        <taxon>Caudata</taxon>
        <taxon>Salamandroidea</taxon>
        <taxon>Salamandridae</taxon>
        <taxon>Pleurodelinae</taxon>
        <taxon>Pleurodeles</taxon>
    </lineage>
</organism>
<feature type="region of interest" description="Disordered" evidence="1">
    <location>
        <begin position="1"/>
        <end position="20"/>
    </location>
</feature>
<name>A0AAV7MCW5_PLEWA</name>
<evidence type="ECO:0000256" key="1">
    <source>
        <dbReference type="SAM" id="MobiDB-lite"/>
    </source>
</evidence>
<keyword evidence="3" id="KW-1185">Reference proteome</keyword>
<proteinExistence type="predicted"/>